<dbReference type="PANTHER" id="PTHR48081">
    <property type="entry name" value="AB HYDROLASE SUPERFAMILY PROTEIN C4A8.06C"/>
    <property type="match status" value="1"/>
</dbReference>
<protein>
    <submittedName>
        <fullName evidence="3">Alpha/beta-hydrolase</fullName>
    </submittedName>
</protein>
<dbReference type="SUPFAM" id="SSF53474">
    <property type="entry name" value="alpha/beta-Hydrolases"/>
    <property type="match status" value="1"/>
</dbReference>
<keyword evidence="1 3" id="KW-0378">Hydrolase</keyword>
<evidence type="ECO:0000256" key="1">
    <source>
        <dbReference type="ARBA" id="ARBA00022801"/>
    </source>
</evidence>
<keyword evidence="4" id="KW-1185">Reference proteome</keyword>
<evidence type="ECO:0000259" key="2">
    <source>
        <dbReference type="Pfam" id="PF07859"/>
    </source>
</evidence>
<dbReference type="Pfam" id="PF07859">
    <property type="entry name" value="Abhydrolase_3"/>
    <property type="match status" value="1"/>
</dbReference>
<dbReference type="PANTHER" id="PTHR48081:SF8">
    <property type="entry name" value="ALPHA_BETA HYDROLASE FOLD-3 DOMAIN-CONTAINING PROTEIN-RELATED"/>
    <property type="match status" value="1"/>
</dbReference>
<dbReference type="Proteomes" id="UP000799750">
    <property type="component" value="Unassembled WGS sequence"/>
</dbReference>
<feature type="domain" description="Alpha/beta hydrolase fold-3" evidence="2">
    <location>
        <begin position="104"/>
        <end position="313"/>
    </location>
</feature>
<dbReference type="InterPro" id="IPR013094">
    <property type="entry name" value="AB_hydrolase_3"/>
</dbReference>
<evidence type="ECO:0000313" key="3">
    <source>
        <dbReference type="EMBL" id="KAF2493940.1"/>
    </source>
</evidence>
<dbReference type="OrthoDB" id="408631at2759"/>
<dbReference type="AlphaFoldDB" id="A0A6A6QPL5"/>
<evidence type="ECO:0000313" key="4">
    <source>
        <dbReference type="Proteomes" id="UP000799750"/>
    </source>
</evidence>
<dbReference type="Gene3D" id="3.40.50.1820">
    <property type="entry name" value="alpha/beta hydrolase"/>
    <property type="match status" value="1"/>
</dbReference>
<sequence>MTKTLDMSTSKIPKVGNRTTLAPSISSFLKHNPSLHLGGADAFTDERRHHTEVFGIHALPKEKVHPIHEVEFTAVRGPHGTIPVRVLYPKSGEERRKKGEAAALVYFHGGGYTVGTVDEFENGLRQLAEESGVQIYAIDYRPAPEFAHPMQLDEYDAIISWLRSSEGKSRGVSSSLICGGGDSAGGNMTAALCLRRQDHKLPPLAAQILLYPEARLPFDTPAASENNSALYLECNGIFSFAYHYLPRGIPPAHRYIPPGMQEIKDLKGQPKAVVCTAGFDPLRDVGVEYARKLEEAGDVVVWRHFERLTHGWLQMGPWSEEAENAIKDLAREVKKLVYDVTLSTTSRLYRPGLHS</sequence>
<proteinExistence type="predicted"/>
<name>A0A6A6QPL5_9PEZI</name>
<dbReference type="EMBL" id="MU004191">
    <property type="protein sequence ID" value="KAF2493940.1"/>
    <property type="molecule type" value="Genomic_DNA"/>
</dbReference>
<reference evidence="3" key="1">
    <citation type="journal article" date="2020" name="Stud. Mycol.">
        <title>101 Dothideomycetes genomes: a test case for predicting lifestyles and emergence of pathogens.</title>
        <authorList>
            <person name="Haridas S."/>
            <person name="Albert R."/>
            <person name="Binder M."/>
            <person name="Bloem J."/>
            <person name="Labutti K."/>
            <person name="Salamov A."/>
            <person name="Andreopoulos B."/>
            <person name="Baker S."/>
            <person name="Barry K."/>
            <person name="Bills G."/>
            <person name="Bluhm B."/>
            <person name="Cannon C."/>
            <person name="Castanera R."/>
            <person name="Culley D."/>
            <person name="Daum C."/>
            <person name="Ezra D."/>
            <person name="Gonzalez J."/>
            <person name="Henrissat B."/>
            <person name="Kuo A."/>
            <person name="Liang C."/>
            <person name="Lipzen A."/>
            <person name="Lutzoni F."/>
            <person name="Magnuson J."/>
            <person name="Mondo S."/>
            <person name="Nolan M."/>
            <person name="Ohm R."/>
            <person name="Pangilinan J."/>
            <person name="Park H.-J."/>
            <person name="Ramirez L."/>
            <person name="Alfaro M."/>
            <person name="Sun H."/>
            <person name="Tritt A."/>
            <person name="Yoshinaga Y."/>
            <person name="Zwiers L.-H."/>
            <person name="Turgeon B."/>
            <person name="Goodwin S."/>
            <person name="Spatafora J."/>
            <person name="Crous P."/>
            <person name="Grigoriev I."/>
        </authorList>
    </citation>
    <scope>NUCLEOTIDE SEQUENCE</scope>
    <source>
        <strain evidence="3">CBS 269.34</strain>
    </source>
</reference>
<dbReference type="InterPro" id="IPR050300">
    <property type="entry name" value="GDXG_lipolytic_enzyme"/>
</dbReference>
<dbReference type="InterPro" id="IPR029058">
    <property type="entry name" value="AB_hydrolase_fold"/>
</dbReference>
<dbReference type="GO" id="GO:0016787">
    <property type="term" value="F:hydrolase activity"/>
    <property type="evidence" value="ECO:0007669"/>
    <property type="project" value="UniProtKB-KW"/>
</dbReference>
<gene>
    <name evidence="3" type="ORF">BU16DRAFT_573330</name>
</gene>
<accession>A0A6A6QPL5</accession>
<organism evidence="3 4">
    <name type="scientific">Lophium mytilinum</name>
    <dbReference type="NCBI Taxonomy" id="390894"/>
    <lineage>
        <taxon>Eukaryota</taxon>
        <taxon>Fungi</taxon>
        <taxon>Dikarya</taxon>
        <taxon>Ascomycota</taxon>
        <taxon>Pezizomycotina</taxon>
        <taxon>Dothideomycetes</taxon>
        <taxon>Pleosporomycetidae</taxon>
        <taxon>Mytilinidiales</taxon>
        <taxon>Mytilinidiaceae</taxon>
        <taxon>Lophium</taxon>
    </lineage>
</organism>